<accession>A0ABP5ZPI6</accession>
<sequence>MLTVHAAPVVQASATAPPLLDGAVAVEDGRVVSVGPLADLTDQYPGARVRHWPGVLLPGLVNRRGHALLEEAYHPDPREADELGTLPLRGEALAALGMTEERWGAGARRGLQRMMSHGATAVSGPFHRPAVRTAVARSGLVVVPREAPPGVPAHLPAPGEGPAELAPLAMGHPRSVLAGALAPGARADLAVFDVPVDRDAVVRDAEEGLNALWGVLNEHGSGAPARAATATVLGGRLVHRLR</sequence>
<evidence type="ECO:0000313" key="6">
    <source>
        <dbReference type="Proteomes" id="UP001501358"/>
    </source>
</evidence>
<comment type="caution">
    <text evidence="5">The sequence shown here is derived from an EMBL/GenBank/DDBJ whole genome shotgun (WGS) entry which is preliminary data.</text>
</comment>
<dbReference type="SUPFAM" id="SSF51338">
    <property type="entry name" value="Composite domain of metallo-dependent hydrolases"/>
    <property type="match status" value="1"/>
</dbReference>
<organism evidence="5 6">
    <name type="scientific">Streptomyces thermolineatus</name>
    <dbReference type="NCBI Taxonomy" id="44033"/>
    <lineage>
        <taxon>Bacteria</taxon>
        <taxon>Bacillati</taxon>
        <taxon>Actinomycetota</taxon>
        <taxon>Actinomycetes</taxon>
        <taxon>Kitasatosporales</taxon>
        <taxon>Streptomycetaceae</taxon>
        <taxon>Streptomyces</taxon>
    </lineage>
</organism>
<reference evidence="6" key="1">
    <citation type="journal article" date="2019" name="Int. J. Syst. Evol. Microbiol.">
        <title>The Global Catalogue of Microorganisms (GCM) 10K type strain sequencing project: providing services to taxonomists for standard genome sequencing and annotation.</title>
        <authorList>
            <consortium name="The Broad Institute Genomics Platform"/>
            <consortium name="The Broad Institute Genome Sequencing Center for Infectious Disease"/>
            <person name="Wu L."/>
            <person name="Ma J."/>
        </authorList>
    </citation>
    <scope>NUCLEOTIDE SEQUENCE [LARGE SCALE GENOMIC DNA]</scope>
    <source>
        <strain evidence="6">JCM 6307</strain>
    </source>
</reference>
<protein>
    <recommendedName>
        <fullName evidence="4">Aminodeoxyfutalosine deaminase/Imidazolonepropionase-like composite domain-containing protein</fullName>
    </recommendedName>
</protein>
<keyword evidence="6" id="KW-1185">Reference proteome</keyword>
<dbReference type="InterPro" id="IPR011059">
    <property type="entry name" value="Metal-dep_hydrolase_composite"/>
</dbReference>
<evidence type="ECO:0000313" key="5">
    <source>
        <dbReference type="EMBL" id="GAA2499917.1"/>
    </source>
</evidence>
<evidence type="ECO:0000256" key="3">
    <source>
        <dbReference type="ARBA" id="ARBA00022833"/>
    </source>
</evidence>
<dbReference type="Proteomes" id="UP001501358">
    <property type="component" value="Unassembled WGS sequence"/>
</dbReference>
<keyword evidence="2" id="KW-0378">Hydrolase</keyword>
<dbReference type="Gene3D" id="3.20.20.140">
    <property type="entry name" value="Metal-dependent hydrolases"/>
    <property type="match status" value="1"/>
</dbReference>
<evidence type="ECO:0000256" key="1">
    <source>
        <dbReference type="ARBA" id="ARBA00022723"/>
    </source>
</evidence>
<feature type="domain" description="Aminodeoxyfutalosine deaminase/Imidazolonepropionase-like composite" evidence="4">
    <location>
        <begin position="22"/>
        <end position="47"/>
    </location>
</feature>
<dbReference type="RefSeq" id="WP_344384607.1">
    <property type="nucleotide sequence ID" value="NZ_BAAATA010000027.1"/>
</dbReference>
<dbReference type="Gene3D" id="2.30.40.10">
    <property type="entry name" value="Urease, subunit C, domain 1"/>
    <property type="match status" value="1"/>
</dbReference>
<name>A0ABP5ZPI6_9ACTN</name>
<gene>
    <name evidence="5" type="ORF">GCM10010406_40570</name>
</gene>
<proteinExistence type="predicted"/>
<evidence type="ECO:0000259" key="4">
    <source>
        <dbReference type="Pfam" id="PF22039"/>
    </source>
</evidence>
<keyword evidence="3" id="KW-0862">Zinc</keyword>
<keyword evidence="1" id="KW-0479">Metal-binding</keyword>
<dbReference type="EMBL" id="BAAATA010000027">
    <property type="protein sequence ID" value="GAA2499917.1"/>
    <property type="molecule type" value="Genomic_DNA"/>
</dbReference>
<dbReference type="Pfam" id="PF22039">
    <property type="entry name" value="HUTI_composite_bact"/>
    <property type="match status" value="1"/>
</dbReference>
<dbReference type="InterPro" id="IPR054418">
    <property type="entry name" value="MQNX/HUTI_composite_N"/>
</dbReference>
<evidence type="ECO:0000256" key="2">
    <source>
        <dbReference type="ARBA" id="ARBA00022801"/>
    </source>
</evidence>